<organism evidence="1 2">
    <name type="scientific">Caproiciproducens faecalis</name>
    <dbReference type="NCBI Taxonomy" id="2820301"/>
    <lineage>
        <taxon>Bacteria</taxon>
        <taxon>Bacillati</taxon>
        <taxon>Bacillota</taxon>
        <taxon>Clostridia</taxon>
        <taxon>Eubacteriales</taxon>
        <taxon>Acutalibacteraceae</taxon>
        <taxon>Caproiciproducens</taxon>
    </lineage>
</organism>
<dbReference type="InterPro" id="IPR037079">
    <property type="entry name" value="AF2212/PG0164-like_sf"/>
</dbReference>
<comment type="caution">
    <text evidence="1">The sequence shown here is derived from an EMBL/GenBank/DDBJ whole genome shotgun (WGS) entry which is preliminary data.</text>
</comment>
<evidence type="ECO:0000313" key="2">
    <source>
        <dbReference type="Proteomes" id="UP000719942"/>
    </source>
</evidence>
<dbReference type="Pfam" id="PF08922">
    <property type="entry name" value="DUF1905"/>
    <property type="match status" value="1"/>
</dbReference>
<reference evidence="1 2" key="1">
    <citation type="submission" date="2021-03" db="EMBL/GenBank/DDBJ databases">
        <title>Caproiciproducens sp. nov. isolated from feces of cow.</title>
        <authorList>
            <person name="Choi J.-Y."/>
        </authorList>
    </citation>
    <scope>NUCLEOTIDE SEQUENCE [LARGE SCALE GENOMIC DNA]</scope>
    <source>
        <strain evidence="1 2">AGMB10547</strain>
    </source>
</reference>
<dbReference type="Proteomes" id="UP000719942">
    <property type="component" value="Unassembled WGS sequence"/>
</dbReference>
<sequence length="211" mass="23520">MILAFRTALRVNGNRYYAPIPLNMWERTGLKGNIPSSVCIQENSFECKLVPKGGGFYWIPVGKVIASALPQEKEFDVTLELIPSLSRINHNSPYSRENPVRKIDRIQTIPIQPGFCGHCCVAMLAGVGLADVVSLMGKSHASWSKILEALDYYGIAYAEKAVYPRKEAVRFPQCCIVYNDSSFLLWYKGAFCGATDIDLSKTTCYLEIVLP</sequence>
<dbReference type="EMBL" id="JAGFNZ010000001">
    <property type="protein sequence ID" value="MBW7571898.1"/>
    <property type="molecule type" value="Genomic_DNA"/>
</dbReference>
<evidence type="ECO:0000313" key="1">
    <source>
        <dbReference type="EMBL" id="MBW7571898.1"/>
    </source>
</evidence>
<name>A0ABS7DKZ8_9FIRM</name>
<dbReference type="Gene3D" id="2.40.30.100">
    <property type="entry name" value="AF2212/PG0164-like"/>
    <property type="match status" value="1"/>
</dbReference>
<protein>
    <submittedName>
        <fullName evidence="1">DUF1905 domain-containing protein</fullName>
    </submittedName>
</protein>
<dbReference type="SUPFAM" id="SSF141694">
    <property type="entry name" value="AF2212/PG0164-like"/>
    <property type="match status" value="1"/>
</dbReference>
<keyword evidence="2" id="KW-1185">Reference proteome</keyword>
<dbReference type="InterPro" id="IPR015018">
    <property type="entry name" value="DUF1905"/>
</dbReference>
<gene>
    <name evidence="1" type="ORF">J5W02_03650</name>
</gene>
<proteinExistence type="predicted"/>
<dbReference type="RefSeq" id="WP_219964277.1">
    <property type="nucleotide sequence ID" value="NZ_JAGFNZ010000001.1"/>
</dbReference>
<accession>A0ABS7DKZ8</accession>